<evidence type="ECO:0000313" key="2">
    <source>
        <dbReference type="EMBL" id="MBR7676940.1"/>
    </source>
</evidence>
<proteinExistence type="predicted"/>
<name>A0A8T4J070_9ACTN</name>
<dbReference type="AlphaFoldDB" id="A0A8T4J070"/>
<evidence type="ECO:0000313" key="3">
    <source>
        <dbReference type="Proteomes" id="UP000675554"/>
    </source>
</evidence>
<protein>
    <submittedName>
        <fullName evidence="2">Uncharacterized protein</fullName>
    </submittedName>
</protein>
<feature type="compositionally biased region" description="Basic and acidic residues" evidence="1">
    <location>
        <begin position="63"/>
        <end position="74"/>
    </location>
</feature>
<accession>A0A8T4J070</accession>
<dbReference type="EMBL" id="JAGSMN010000784">
    <property type="protein sequence ID" value="MBR7676940.1"/>
    <property type="molecule type" value="Genomic_DNA"/>
</dbReference>
<feature type="region of interest" description="Disordered" evidence="1">
    <location>
        <begin position="44"/>
        <end position="74"/>
    </location>
</feature>
<comment type="caution">
    <text evidence="2">The sequence shown here is derived from an EMBL/GenBank/DDBJ whole genome shotgun (WGS) entry which is preliminary data.</text>
</comment>
<evidence type="ECO:0000256" key="1">
    <source>
        <dbReference type="SAM" id="MobiDB-lite"/>
    </source>
</evidence>
<gene>
    <name evidence="2" type="ORF">KDA82_28840</name>
</gene>
<organism evidence="2 3">
    <name type="scientific">Streptomyces daliensis</name>
    <dbReference type="NCBI Taxonomy" id="299421"/>
    <lineage>
        <taxon>Bacteria</taxon>
        <taxon>Bacillati</taxon>
        <taxon>Actinomycetota</taxon>
        <taxon>Actinomycetes</taxon>
        <taxon>Kitasatosporales</taxon>
        <taxon>Streptomycetaceae</taxon>
        <taxon>Streptomyces</taxon>
    </lineage>
</organism>
<keyword evidence="3" id="KW-1185">Reference proteome</keyword>
<sequence>MMFSLAGRGDAPAAFARTSRDGVPRNAVAASAVLVGVGVLRQRRSAGPGRADGAVPAPPSRNPEQRPERTAPRP</sequence>
<dbReference type="Proteomes" id="UP000675554">
    <property type="component" value="Unassembled WGS sequence"/>
</dbReference>
<reference evidence="2" key="1">
    <citation type="submission" date="2021-04" db="EMBL/GenBank/DDBJ databases">
        <title>Sequencing of actinobacteria type strains.</title>
        <authorList>
            <person name="Nguyen G.-S."/>
            <person name="Wentzel A."/>
        </authorList>
    </citation>
    <scope>NUCLEOTIDE SEQUENCE</scope>
    <source>
        <strain evidence="2">DSM 42095</strain>
    </source>
</reference>